<feature type="repeat" description="TPR" evidence="8">
    <location>
        <begin position="523"/>
        <end position="556"/>
    </location>
</feature>
<keyword evidence="7" id="KW-0119">Carbohydrate metabolism</keyword>
<dbReference type="GO" id="GO:0005829">
    <property type="term" value="C:cytosol"/>
    <property type="evidence" value="ECO:0007669"/>
    <property type="project" value="TreeGrafter"/>
</dbReference>
<dbReference type="InterPro" id="IPR004464">
    <property type="entry name" value="FBPase_class-2/SBPase"/>
</dbReference>
<evidence type="ECO:0000256" key="1">
    <source>
        <dbReference type="ARBA" id="ARBA00001273"/>
    </source>
</evidence>
<name>A0A533Q8W0_9BACT</name>
<dbReference type="SUPFAM" id="SSF56655">
    <property type="entry name" value="Carbohydrate phosphatase"/>
    <property type="match status" value="1"/>
</dbReference>
<keyword evidence="5" id="KW-0378">Hydrolase</keyword>
<comment type="catalytic activity">
    <reaction evidence="1">
        <text>beta-D-fructose 1,6-bisphosphate + H2O = beta-D-fructose 6-phosphate + phosphate</text>
        <dbReference type="Rhea" id="RHEA:11064"/>
        <dbReference type="ChEBI" id="CHEBI:15377"/>
        <dbReference type="ChEBI" id="CHEBI:32966"/>
        <dbReference type="ChEBI" id="CHEBI:43474"/>
        <dbReference type="ChEBI" id="CHEBI:57634"/>
        <dbReference type="EC" id="3.1.3.11"/>
    </reaction>
</comment>
<evidence type="ECO:0000256" key="7">
    <source>
        <dbReference type="ARBA" id="ARBA00023277"/>
    </source>
</evidence>
<organism evidence="9 10">
    <name type="scientific">Candidatus Jettenia ecosi</name>
    <dbReference type="NCBI Taxonomy" id="2494326"/>
    <lineage>
        <taxon>Bacteria</taxon>
        <taxon>Pseudomonadati</taxon>
        <taxon>Planctomycetota</taxon>
        <taxon>Candidatus Brocadiia</taxon>
        <taxon>Candidatus Brocadiales</taxon>
        <taxon>Candidatus Brocadiaceae</taxon>
        <taxon>Candidatus Jettenia</taxon>
    </lineage>
</organism>
<dbReference type="Proteomes" id="UP000319783">
    <property type="component" value="Unassembled WGS sequence"/>
</dbReference>
<keyword evidence="8" id="KW-0802">TPR repeat</keyword>
<dbReference type="Gene3D" id="1.25.40.10">
    <property type="entry name" value="Tetratricopeptide repeat domain"/>
    <property type="match status" value="2"/>
</dbReference>
<evidence type="ECO:0000256" key="6">
    <source>
        <dbReference type="ARBA" id="ARBA00023211"/>
    </source>
</evidence>
<dbReference type="Pfam" id="PF03320">
    <property type="entry name" value="FBPase_glpX"/>
    <property type="match status" value="1"/>
</dbReference>
<dbReference type="InterPro" id="IPR011990">
    <property type="entry name" value="TPR-like_helical_dom_sf"/>
</dbReference>
<dbReference type="InterPro" id="IPR019734">
    <property type="entry name" value="TPR_rpt"/>
</dbReference>
<evidence type="ECO:0000313" key="10">
    <source>
        <dbReference type="Proteomes" id="UP000319783"/>
    </source>
</evidence>
<dbReference type="GO" id="GO:0046872">
    <property type="term" value="F:metal ion binding"/>
    <property type="evidence" value="ECO:0007669"/>
    <property type="project" value="UniProtKB-KW"/>
</dbReference>
<comment type="caution">
    <text evidence="9">The sequence shown here is derived from an EMBL/GenBank/DDBJ whole genome shotgun (WGS) entry which is preliminary data.</text>
</comment>
<dbReference type="PANTHER" id="PTHR30447:SF0">
    <property type="entry name" value="FRUCTOSE-1,6-BISPHOSPHATASE 1 CLASS 2-RELATED"/>
    <property type="match status" value="1"/>
</dbReference>
<dbReference type="EMBL" id="SULG01000061">
    <property type="protein sequence ID" value="TLD41127.1"/>
    <property type="molecule type" value="Genomic_DNA"/>
</dbReference>
<dbReference type="GO" id="GO:0042132">
    <property type="term" value="F:fructose 1,6-bisphosphate 1-phosphatase activity"/>
    <property type="evidence" value="ECO:0007669"/>
    <property type="project" value="UniProtKB-EC"/>
</dbReference>
<comment type="similarity">
    <text evidence="2">Belongs to the FBPase class 2 family.</text>
</comment>
<gene>
    <name evidence="9" type="ORF">JETT_2592</name>
</gene>
<proteinExistence type="inferred from homology"/>
<keyword evidence="4" id="KW-0479">Metal-binding</keyword>
<sequence length="879" mass="100954">MKIIRNGIPFIKDESFNSERIGDPCILDACIPEGNNLRTSGEGLQLVNRNELRHAVGIVAARSLRYFSTNGEGFNIFRLRNMAIWWLRHIYNSFNWWKAYVVNAEGERKDMPMLYIGEEFGAVTGWGDNEADIVLSAFENDRCLVSQKFEGGAIFAVGYSERGGLFNSPDMYGVKTIVGSKYKGAGVSVINGITRNLYLMAEHILKREGKEIVEHNIRSEIKQMEIVVLDRLRHEKLVRTIKEHGAQLSLVKDDDLTPTLAAARDEIDLIIGVGGVPEAILSAIIVEELGGEMTLRILPADVAQDGKLLGRIDNWNHFRKNEVDVLKNFKIVRPGTEKGNEMSWDTVLSSRVLARGKDKVFTASIIKKTPWIRFPDGREVPGVEIEPETGKITVHVIRIYAGKVEIVPVIYTTAISKYMKQYRHFAEVHDKAVGDILVRLGEAYAEFGMFQRAKDCIQKARMHGGISKDLAQKCDFLYEYIEGLDDLTNKPVQDAKAVISHFEKIYRLGKEDDVGIRSARMIKRFYEYLGDKYCHYRQYGEAINYYKEALKYSTHELKLYRKVDSIYMKGMMEEYFHLIDRVYEEHEYKEPEGWERYKLGIALEVFYGNEGYVKPCCRAPWLIFLRRTVLHGKKPSYKLAILTKLLRLQKKLNRANDDELSLFLKNEFGMIQDEIDSILNYKRKKKVFLSVSDLYCVQGLGLDSLAKLLLPRVRIESQNELEDAHIPLSISLVEAMERRYENMMDELKEGHIKEAQEHSYALAEAYHYVGLALYDIGDDKGAKIYYKKAIVKFGEIIEKFDGITPVNAQYRIGNLYEELALLYEKAQEDYNTKAIDAYTCIVDEQQSEELFGSIRGLISIRIRQATERIEYLKKIQLSV</sequence>
<evidence type="ECO:0000256" key="8">
    <source>
        <dbReference type="PROSITE-ProRule" id="PRU00339"/>
    </source>
</evidence>
<reference evidence="9 10" key="1">
    <citation type="submission" date="2019-04" db="EMBL/GenBank/DDBJ databases">
        <title>Genome of a novel bacterium Candidatus Jettenia ecosi reconstructed from metagenome of an anammox bioreactor.</title>
        <authorList>
            <person name="Mardanov A.V."/>
            <person name="Beletsky A.V."/>
            <person name="Ravin N.V."/>
            <person name="Botchkova E.A."/>
            <person name="Litti Y.V."/>
            <person name="Nozhevnikova A.N."/>
        </authorList>
    </citation>
    <scope>NUCLEOTIDE SEQUENCE [LARGE SCALE GENOMIC DNA]</scope>
    <source>
        <strain evidence="9">J2</strain>
    </source>
</reference>
<evidence type="ECO:0000256" key="3">
    <source>
        <dbReference type="ARBA" id="ARBA00013093"/>
    </source>
</evidence>
<keyword evidence="6" id="KW-0464">Manganese</keyword>
<dbReference type="SUPFAM" id="SSF48452">
    <property type="entry name" value="TPR-like"/>
    <property type="match status" value="2"/>
</dbReference>
<evidence type="ECO:0000256" key="2">
    <source>
        <dbReference type="ARBA" id="ARBA00008989"/>
    </source>
</evidence>
<evidence type="ECO:0000256" key="5">
    <source>
        <dbReference type="ARBA" id="ARBA00022801"/>
    </source>
</evidence>
<dbReference type="EC" id="3.1.3.11" evidence="3"/>
<dbReference type="SMART" id="SM00028">
    <property type="entry name" value="TPR"/>
    <property type="match status" value="3"/>
</dbReference>
<evidence type="ECO:0000313" key="9">
    <source>
        <dbReference type="EMBL" id="TLD41127.1"/>
    </source>
</evidence>
<dbReference type="GO" id="GO:0006094">
    <property type="term" value="P:gluconeogenesis"/>
    <property type="evidence" value="ECO:0007669"/>
    <property type="project" value="InterPro"/>
</dbReference>
<dbReference type="GO" id="GO:0030388">
    <property type="term" value="P:fructose 1,6-bisphosphate metabolic process"/>
    <property type="evidence" value="ECO:0007669"/>
    <property type="project" value="TreeGrafter"/>
</dbReference>
<dbReference type="GO" id="GO:0006071">
    <property type="term" value="P:glycerol metabolic process"/>
    <property type="evidence" value="ECO:0007669"/>
    <property type="project" value="InterPro"/>
</dbReference>
<dbReference type="PANTHER" id="PTHR30447">
    <property type="entry name" value="FRUCTOSE-1,6-BISPHOSPHATASE CLASS 2"/>
    <property type="match status" value="1"/>
</dbReference>
<dbReference type="AlphaFoldDB" id="A0A533Q8W0"/>
<protein>
    <recommendedName>
        <fullName evidence="3">fructose-bisphosphatase</fullName>
        <ecNumber evidence="3">3.1.3.11</ecNumber>
    </recommendedName>
</protein>
<evidence type="ECO:0000256" key="4">
    <source>
        <dbReference type="ARBA" id="ARBA00022723"/>
    </source>
</evidence>
<dbReference type="PROSITE" id="PS50005">
    <property type="entry name" value="TPR"/>
    <property type="match status" value="1"/>
</dbReference>
<accession>A0A533Q8W0</accession>
<dbReference type="Gene3D" id="3.40.190.90">
    <property type="match status" value="1"/>
</dbReference>